<keyword evidence="3" id="KW-0813">Transport</keyword>
<dbReference type="SMART" id="SM00382">
    <property type="entry name" value="AAA"/>
    <property type="match status" value="2"/>
</dbReference>
<dbReference type="GO" id="GO:0015431">
    <property type="term" value="F:ABC-type glutathione S-conjugate transporter activity"/>
    <property type="evidence" value="ECO:0007669"/>
    <property type="project" value="UniProtKB-EC"/>
</dbReference>
<evidence type="ECO:0000256" key="6">
    <source>
        <dbReference type="ARBA" id="ARBA00022737"/>
    </source>
</evidence>
<dbReference type="Proteomes" id="UP000288716">
    <property type="component" value="Unassembled WGS sequence"/>
</dbReference>
<feature type="transmembrane region" description="Helical" evidence="14">
    <location>
        <begin position="253"/>
        <end position="276"/>
    </location>
</feature>
<comment type="caution">
    <text evidence="17">The sequence shown here is derived from an EMBL/GenBank/DDBJ whole genome shotgun (WGS) entry which is preliminary data.</text>
</comment>
<name>A0A443SQ88_9ACAR</name>
<dbReference type="InterPro" id="IPR003593">
    <property type="entry name" value="AAA+_ATPase"/>
</dbReference>
<feature type="domain" description="ABC transmembrane type-1" evidence="16">
    <location>
        <begin position="835"/>
        <end position="1121"/>
    </location>
</feature>
<dbReference type="InterPro" id="IPR011527">
    <property type="entry name" value="ABC1_TM_dom"/>
</dbReference>
<feature type="transmembrane region" description="Helical" evidence="14">
    <location>
        <begin position="43"/>
        <end position="62"/>
    </location>
</feature>
<feature type="transmembrane region" description="Helical" evidence="14">
    <location>
        <begin position="482"/>
        <end position="502"/>
    </location>
</feature>
<keyword evidence="18" id="KW-1185">Reference proteome</keyword>
<comment type="similarity">
    <text evidence="2">Belongs to the ABC transporter superfamily. ABCC family. Conjugate transporter (TC 3.A.1.208) subfamily.</text>
</comment>
<dbReference type="InterPro" id="IPR003439">
    <property type="entry name" value="ABC_transporter-like_ATP-bd"/>
</dbReference>
<dbReference type="GO" id="GO:0016887">
    <property type="term" value="F:ATP hydrolysis activity"/>
    <property type="evidence" value="ECO:0007669"/>
    <property type="project" value="InterPro"/>
</dbReference>
<keyword evidence="10 14" id="KW-0472">Membrane</keyword>
<dbReference type="STRING" id="299467.A0A443SQ88"/>
<dbReference type="FunFam" id="3.40.50.300:FF:000074">
    <property type="entry name" value="Multidrug resistance-associated protein 5 isoform 1"/>
    <property type="match status" value="1"/>
</dbReference>
<dbReference type="CDD" id="cd18595">
    <property type="entry name" value="ABC_6TM_MRP1_2_3_6_D1_like"/>
    <property type="match status" value="1"/>
</dbReference>
<evidence type="ECO:0000256" key="1">
    <source>
        <dbReference type="ARBA" id="ARBA00004128"/>
    </source>
</evidence>
<keyword evidence="7" id="KW-0547">Nucleotide-binding</keyword>
<proteinExistence type="inferred from homology"/>
<dbReference type="CDD" id="cd03250">
    <property type="entry name" value="ABCC_MRP_domain1"/>
    <property type="match status" value="1"/>
</dbReference>
<feature type="transmembrane region" description="Helical" evidence="14">
    <location>
        <begin position="12"/>
        <end position="31"/>
    </location>
</feature>
<feature type="transmembrane region" description="Helical" evidence="14">
    <location>
        <begin position="964"/>
        <end position="994"/>
    </location>
</feature>
<dbReference type="EMBL" id="NCKV01000807">
    <property type="protein sequence ID" value="RWS29684.1"/>
    <property type="molecule type" value="Genomic_DNA"/>
</dbReference>
<gene>
    <name evidence="17" type="ORF">B4U80_10288</name>
</gene>
<evidence type="ECO:0000259" key="16">
    <source>
        <dbReference type="PROSITE" id="PS50929"/>
    </source>
</evidence>
<dbReference type="GO" id="GO:0005524">
    <property type="term" value="F:ATP binding"/>
    <property type="evidence" value="ECO:0007669"/>
    <property type="project" value="UniProtKB-KW"/>
</dbReference>
<dbReference type="CDD" id="cd18603">
    <property type="entry name" value="ABC_6TM_MRP1_2_3_6_D2_like"/>
    <property type="match status" value="1"/>
</dbReference>
<evidence type="ECO:0000256" key="7">
    <source>
        <dbReference type="ARBA" id="ARBA00022741"/>
    </source>
</evidence>
<keyword evidence="5 14" id="KW-0812">Transmembrane</keyword>
<dbReference type="PROSITE" id="PS50929">
    <property type="entry name" value="ABC_TM1F"/>
    <property type="match status" value="2"/>
</dbReference>
<dbReference type="PANTHER" id="PTHR24223:SF443">
    <property type="entry name" value="MULTIDRUG-RESISTANCE LIKE PROTEIN 1, ISOFORM I"/>
    <property type="match status" value="1"/>
</dbReference>
<evidence type="ECO:0000256" key="10">
    <source>
        <dbReference type="ARBA" id="ARBA00023136"/>
    </source>
</evidence>
<accession>A0A443SQ88</accession>
<feature type="transmembrane region" description="Helical" evidence="14">
    <location>
        <begin position="209"/>
        <end position="233"/>
    </location>
</feature>
<evidence type="ECO:0000256" key="8">
    <source>
        <dbReference type="ARBA" id="ARBA00022840"/>
    </source>
</evidence>
<dbReference type="GO" id="GO:0005774">
    <property type="term" value="C:vacuolar membrane"/>
    <property type="evidence" value="ECO:0007669"/>
    <property type="project" value="UniProtKB-SubCell"/>
</dbReference>
<organism evidence="17 18">
    <name type="scientific">Leptotrombidium deliense</name>
    <dbReference type="NCBI Taxonomy" id="299467"/>
    <lineage>
        <taxon>Eukaryota</taxon>
        <taxon>Metazoa</taxon>
        <taxon>Ecdysozoa</taxon>
        <taxon>Arthropoda</taxon>
        <taxon>Chelicerata</taxon>
        <taxon>Arachnida</taxon>
        <taxon>Acari</taxon>
        <taxon>Acariformes</taxon>
        <taxon>Trombidiformes</taxon>
        <taxon>Prostigmata</taxon>
        <taxon>Anystina</taxon>
        <taxon>Parasitengona</taxon>
        <taxon>Trombiculoidea</taxon>
        <taxon>Trombiculidae</taxon>
        <taxon>Leptotrombidium</taxon>
    </lineage>
</organism>
<dbReference type="FunFam" id="3.40.50.300:FF:000997">
    <property type="entry name" value="Multidrug resistance-associated protein 1"/>
    <property type="match status" value="1"/>
</dbReference>
<evidence type="ECO:0000256" key="11">
    <source>
        <dbReference type="ARBA" id="ARBA00024220"/>
    </source>
</evidence>
<evidence type="ECO:0000256" key="2">
    <source>
        <dbReference type="ARBA" id="ARBA00009726"/>
    </source>
</evidence>
<dbReference type="VEuPathDB" id="VectorBase:LDEU002355"/>
<protein>
    <recommendedName>
        <fullName evidence="11">ABC-type glutathione-S-conjugate transporter</fullName>
        <ecNumber evidence="11">7.6.2.3</ecNumber>
    </recommendedName>
</protein>
<dbReference type="Gene3D" id="3.40.50.300">
    <property type="entry name" value="P-loop containing nucleotide triphosphate hydrolases"/>
    <property type="match status" value="2"/>
</dbReference>
<evidence type="ECO:0000256" key="12">
    <source>
        <dbReference type="ARBA" id="ARBA00047523"/>
    </source>
</evidence>
<dbReference type="SUPFAM" id="SSF52540">
    <property type="entry name" value="P-loop containing nucleoside triphosphate hydrolases"/>
    <property type="match status" value="2"/>
</dbReference>
<dbReference type="EC" id="7.6.2.3" evidence="11"/>
<evidence type="ECO:0000256" key="9">
    <source>
        <dbReference type="ARBA" id="ARBA00022989"/>
    </source>
</evidence>
<dbReference type="FunFam" id="1.20.1560.10:FF:000020">
    <property type="entry name" value="ABC metal ion transporter"/>
    <property type="match status" value="1"/>
</dbReference>
<evidence type="ECO:0000313" key="18">
    <source>
        <dbReference type="Proteomes" id="UP000288716"/>
    </source>
</evidence>
<feature type="transmembrane region" description="Helical" evidence="14">
    <location>
        <begin position="331"/>
        <end position="350"/>
    </location>
</feature>
<feature type="domain" description="ABC transmembrane type-1" evidence="16">
    <location>
        <begin position="218"/>
        <end position="499"/>
    </location>
</feature>
<comment type="subcellular location">
    <subcellularLocation>
        <location evidence="1">Vacuole membrane</location>
        <topology evidence="1">Multi-pass membrane protein</topology>
    </subcellularLocation>
</comment>
<dbReference type="OrthoDB" id="6412548at2759"/>
<dbReference type="CDD" id="cd03244">
    <property type="entry name" value="ABCC_MRP_domain2"/>
    <property type="match status" value="1"/>
</dbReference>
<evidence type="ECO:0000256" key="13">
    <source>
        <dbReference type="SAM" id="MobiDB-lite"/>
    </source>
</evidence>
<dbReference type="SUPFAM" id="SSF90123">
    <property type="entry name" value="ABC transporter transmembrane region"/>
    <property type="match status" value="2"/>
</dbReference>
<dbReference type="GO" id="GO:0000323">
    <property type="term" value="C:lytic vacuole"/>
    <property type="evidence" value="ECO:0007669"/>
    <property type="project" value="UniProtKB-ARBA"/>
</dbReference>
<evidence type="ECO:0000256" key="3">
    <source>
        <dbReference type="ARBA" id="ARBA00022448"/>
    </source>
</evidence>
<feature type="transmembrane region" description="Helical" evidence="14">
    <location>
        <begin position="1063"/>
        <end position="1083"/>
    </location>
</feature>
<dbReference type="Gene3D" id="1.20.1560.10">
    <property type="entry name" value="ABC transporter type 1, transmembrane domain"/>
    <property type="match status" value="2"/>
</dbReference>
<sequence>MYENEPLDVYTYFVSSLLKVLAFVIAFIIIVSHKSRGIPASGVLWIFCFIHLLCLIPTLTQLVLYDETFEDFEYYWSIIYFCSLSVLFLLLSFADLPPAKRKLLGDDEKEQESTRPPCPETTASFPSRLVFYWFTDLAIRGYKKPLVTDDIFDLCDEEKSENVVPVFDRNWKSTGQYTPSEYYFTEKLTSEETVRFEARKRNRSLLKTIFKCYGCDIFIAGIFLTTNCLLDLISPVLFKYLLQFMSSNEPTWHGILIASAMFSCNVLSNLGFNFYFSKVFKLQMRLQCALTNLIYKKSLTISSAAKKTSTSGEVVNLMAVDTQRMLDVTPYCLYIVALPIQIIMGIYLLYQQLGYSAFGGLLVMICSAPITYVSFKFARKYQVKQMKFKDERVKYLNETLNGMKVLKLYAWEPSFMKVINNIRIKEMNAFKVVAYLMAVTTFIWTFAPFLVALVSFAVYAYTGSDHVLNAEKIFVTLNLIDILRFPLSVLPMVISSTLMAYVSMKRIQDYLNATDLMPYVTRNNSDAAVEVKDGHFRWEVTENKSVANGTDGKVVETPVTNDTLSGINLRVEKGSLHAIVGQVGSGKSSLLSAVLGEMELVKGTVNVSGELKIAYVPQQAWIENLTLRNNIVFGKDYNSDQYELILDACALRPDLEILPAGDLTEIGEKGINLSGGQKQRVSLARACYSDADLYLFDDPLSAVDAHVAKHLFSRVLGSKKGLLKNKTRILVTNRLDILSKVDFVTVLKDGKISEQGTYNDLISKNGEFANFITQYSVSEKPKEENLSRQASVIENTEEPKKEKKKKDKLVEDETAEIGSVSLNVYRLYFKMISVVWCLVLLFGIGGFQVMSVVGNVWLSDWSSDNVTGNVETDNKQRNYRFVIYGAIGFAQTLCVIFGNFGLIKAGLQTAISLHSRLLFRIFRSKMSFFETTPLGRIVNRFSKDMDSVDTLLPQNFRDVLNRSFALLFAVCVITAQTTSFIAVLIPLAVAYYFIQKIFIPTSRQLQRLQSITRSPVYAQFSQTLQGTSTIRAYNASERFINESDRKVQHNLMCNFALLMGNRWLSVLLNTFGALIILFVGLFATFRRDSLTPGMVGLSLSYALTITQTLNWLVRNMTLVETNIVAVERINEYCENEMEAEWEIEDHKPPKNWPDRGSIEFKEYATRYREGLDLVLDNVSAVVNSSEKIGIVGRTGAGKSTITLSLFRIIEAAKGKITIDSLNIANLGLHDLRSKLTIIPQDPVLFSGTLRFNLDPFDAYSDSQIWTALEHSHLKQFVSGLEKGLSHEISEGGENLSVGQRQLVCLARALLRKSKILVLDEATAAVDMETDSLIQTTIKNEFANCTTLTIAHRIQTILECDRVMVIDKGNVIEFDSPHVLLSDSQSTFYALAKDAGILSQD</sequence>
<dbReference type="InterPro" id="IPR017871">
    <property type="entry name" value="ABC_transporter-like_CS"/>
</dbReference>
<evidence type="ECO:0000256" key="4">
    <source>
        <dbReference type="ARBA" id="ARBA00022554"/>
    </source>
</evidence>
<comment type="catalytic activity">
    <reaction evidence="12">
        <text>leukotriene C4(in) + ATP + H2O = leukotriene C4(out) + ADP + phosphate + H(+)</text>
        <dbReference type="Rhea" id="RHEA:38963"/>
        <dbReference type="ChEBI" id="CHEBI:15377"/>
        <dbReference type="ChEBI" id="CHEBI:15378"/>
        <dbReference type="ChEBI" id="CHEBI:30616"/>
        <dbReference type="ChEBI" id="CHEBI:43474"/>
        <dbReference type="ChEBI" id="CHEBI:57973"/>
        <dbReference type="ChEBI" id="CHEBI:456216"/>
    </reaction>
    <physiologicalReaction direction="left-to-right" evidence="12">
        <dbReference type="Rhea" id="RHEA:38964"/>
    </physiologicalReaction>
</comment>
<feature type="domain" description="ABC transporter" evidence="15">
    <location>
        <begin position="541"/>
        <end position="774"/>
    </location>
</feature>
<feature type="transmembrane region" description="Helical" evidence="14">
    <location>
        <begin position="834"/>
        <end position="858"/>
    </location>
</feature>
<dbReference type="PROSITE" id="PS00211">
    <property type="entry name" value="ABC_TRANSPORTER_1"/>
    <property type="match status" value="1"/>
</dbReference>
<reference evidence="17 18" key="1">
    <citation type="journal article" date="2018" name="Gigascience">
        <title>Genomes of trombidid mites reveal novel predicted allergens and laterally-transferred genes associated with secondary metabolism.</title>
        <authorList>
            <person name="Dong X."/>
            <person name="Chaisiri K."/>
            <person name="Xia D."/>
            <person name="Armstrong S.D."/>
            <person name="Fang Y."/>
            <person name="Donnelly M.J."/>
            <person name="Kadowaki T."/>
            <person name="McGarry J.W."/>
            <person name="Darby A.C."/>
            <person name="Makepeace B.L."/>
        </authorList>
    </citation>
    <scope>NUCLEOTIDE SEQUENCE [LARGE SCALE GENOMIC DNA]</scope>
    <source>
        <strain evidence="17">UoL-UT</strain>
    </source>
</reference>
<feature type="region of interest" description="Disordered" evidence="13">
    <location>
        <begin position="782"/>
        <end position="805"/>
    </location>
</feature>
<keyword evidence="8" id="KW-0067">ATP-binding</keyword>
<feature type="transmembrane region" description="Helical" evidence="14">
    <location>
        <begin position="881"/>
        <end position="903"/>
    </location>
</feature>
<keyword evidence="6" id="KW-0677">Repeat</keyword>
<dbReference type="InterPro" id="IPR036640">
    <property type="entry name" value="ABC1_TM_sf"/>
</dbReference>
<dbReference type="FunFam" id="1.20.1560.10:FF:000001">
    <property type="entry name" value="ATP-binding cassette subfamily C member 1"/>
    <property type="match status" value="1"/>
</dbReference>
<keyword evidence="9 14" id="KW-1133">Transmembrane helix</keyword>
<dbReference type="Pfam" id="PF00664">
    <property type="entry name" value="ABC_membrane"/>
    <property type="match status" value="2"/>
</dbReference>
<evidence type="ECO:0000313" key="17">
    <source>
        <dbReference type="EMBL" id="RWS29684.1"/>
    </source>
</evidence>
<dbReference type="InterPro" id="IPR050173">
    <property type="entry name" value="ABC_transporter_C-like"/>
</dbReference>
<dbReference type="InterPro" id="IPR027417">
    <property type="entry name" value="P-loop_NTPase"/>
</dbReference>
<feature type="domain" description="ABC transporter" evidence="15">
    <location>
        <begin position="1158"/>
        <end position="1392"/>
    </location>
</feature>
<evidence type="ECO:0000259" key="15">
    <source>
        <dbReference type="PROSITE" id="PS50893"/>
    </source>
</evidence>
<keyword evidence="4" id="KW-0926">Vacuole</keyword>
<evidence type="ECO:0000256" key="5">
    <source>
        <dbReference type="ARBA" id="ARBA00022692"/>
    </source>
</evidence>
<evidence type="ECO:0000256" key="14">
    <source>
        <dbReference type="SAM" id="Phobius"/>
    </source>
</evidence>
<dbReference type="PANTHER" id="PTHR24223">
    <property type="entry name" value="ATP-BINDING CASSETTE SUB-FAMILY C"/>
    <property type="match status" value="1"/>
</dbReference>
<dbReference type="PROSITE" id="PS50893">
    <property type="entry name" value="ABC_TRANSPORTER_2"/>
    <property type="match status" value="2"/>
</dbReference>
<feature type="transmembrane region" description="Helical" evidence="14">
    <location>
        <begin position="432"/>
        <end position="462"/>
    </location>
</feature>
<feature type="transmembrane region" description="Helical" evidence="14">
    <location>
        <begin position="74"/>
        <end position="94"/>
    </location>
</feature>
<feature type="transmembrane region" description="Helical" evidence="14">
    <location>
        <begin position="356"/>
        <end position="378"/>
    </location>
</feature>
<dbReference type="Pfam" id="PF00005">
    <property type="entry name" value="ABC_tran"/>
    <property type="match status" value="2"/>
</dbReference>